<evidence type="ECO:0008006" key="3">
    <source>
        <dbReference type="Google" id="ProtNLM"/>
    </source>
</evidence>
<evidence type="ECO:0000313" key="1">
    <source>
        <dbReference type="EMBL" id="KAF5346365.1"/>
    </source>
</evidence>
<sequence>MEYLDLNISNFQDTSIGSYGTTNGLGPPTPSSPSPLQNFPAFPEAETTFSTSTEFSPHKSWKSLSPDVFFSSSDYVLFYVHSQLILAASDNQFHSLITHPCDSVIAVPDPSQILDVILRQLYNTPPRQFSASLEVLISAVERLPFYGISIKKSVVAHSPLHSSLLSYAPIFPIEVYTLAAKHDLLDLAIPVSSHLLSFDLFSLAEERTKEMGAIYLRKLLFLHVGRIEALKNLLRQTPHPHAPTDSCSFGDQRYLTRAWALASAYIAFDARPGFLESSLNPLVDKVECTLCKEGLKNCIKNIVAQWSQVKASTSLRTSSPPPPLSFSSFKMF</sequence>
<reference evidence="1 2" key="1">
    <citation type="journal article" date="2020" name="ISME J.">
        <title>Uncovering the hidden diversity of litter-decomposition mechanisms in mushroom-forming fungi.</title>
        <authorList>
            <person name="Floudas D."/>
            <person name="Bentzer J."/>
            <person name="Ahren D."/>
            <person name="Johansson T."/>
            <person name="Persson P."/>
            <person name="Tunlid A."/>
        </authorList>
    </citation>
    <scope>NUCLEOTIDE SEQUENCE [LARGE SCALE GENOMIC DNA]</scope>
    <source>
        <strain evidence="1 2">CBS 406.79</strain>
    </source>
</reference>
<dbReference type="OrthoDB" id="3265815at2759"/>
<accession>A0A8H5CR85</accession>
<evidence type="ECO:0000313" key="2">
    <source>
        <dbReference type="Proteomes" id="UP000518752"/>
    </source>
</evidence>
<keyword evidence="2" id="KW-1185">Reference proteome</keyword>
<name>A0A8H5CR85_9AGAR</name>
<organism evidence="1 2">
    <name type="scientific">Collybiopsis confluens</name>
    <dbReference type="NCBI Taxonomy" id="2823264"/>
    <lineage>
        <taxon>Eukaryota</taxon>
        <taxon>Fungi</taxon>
        <taxon>Dikarya</taxon>
        <taxon>Basidiomycota</taxon>
        <taxon>Agaricomycotina</taxon>
        <taxon>Agaricomycetes</taxon>
        <taxon>Agaricomycetidae</taxon>
        <taxon>Agaricales</taxon>
        <taxon>Marasmiineae</taxon>
        <taxon>Omphalotaceae</taxon>
        <taxon>Collybiopsis</taxon>
    </lineage>
</organism>
<dbReference type="EMBL" id="JAACJN010000354">
    <property type="protein sequence ID" value="KAF5346365.1"/>
    <property type="molecule type" value="Genomic_DNA"/>
</dbReference>
<protein>
    <recommendedName>
        <fullName evidence="3">BTB domain-containing protein</fullName>
    </recommendedName>
</protein>
<gene>
    <name evidence="1" type="ORF">D9757_014169</name>
</gene>
<comment type="caution">
    <text evidence="1">The sequence shown here is derived from an EMBL/GenBank/DDBJ whole genome shotgun (WGS) entry which is preliminary data.</text>
</comment>
<dbReference type="AlphaFoldDB" id="A0A8H5CR85"/>
<proteinExistence type="predicted"/>
<dbReference type="Proteomes" id="UP000518752">
    <property type="component" value="Unassembled WGS sequence"/>
</dbReference>